<dbReference type="RefSeq" id="WP_054407607.1">
    <property type="nucleotide sequence ID" value="NZ_FOYA01000007.1"/>
</dbReference>
<dbReference type="InterPro" id="IPR011042">
    <property type="entry name" value="6-blade_b-propeller_TolB-like"/>
</dbReference>
<evidence type="ECO:0000256" key="3">
    <source>
        <dbReference type="SAM" id="SignalP"/>
    </source>
</evidence>
<feature type="chain" id="PRO_5005839263" description="Gluconolactonase" evidence="3">
    <location>
        <begin position="19"/>
        <end position="379"/>
    </location>
</feature>
<evidence type="ECO:0000313" key="5">
    <source>
        <dbReference type="Proteomes" id="UP000037755"/>
    </source>
</evidence>
<reference evidence="4 5" key="1">
    <citation type="submission" date="2015-08" db="EMBL/GenBank/DDBJ databases">
        <title>Whole genome sequence of Flavobacterium akiainvivens IK-1T, from decaying Wikstroemia oahuensis, an endemic Hawaiian shrub.</title>
        <authorList>
            <person name="Wan X."/>
            <person name="Hou S."/>
            <person name="Saito J."/>
            <person name="Donachie S."/>
        </authorList>
    </citation>
    <scope>NUCLEOTIDE SEQUENCE [LARGE SCALE GENOMIC DNA]</scope>
    <source>
        <strain evidence="4 5">IK-1</strain>
    </source>
</reference>
<dbReference type="InterPro" id="IPR017996">
    <property type="entry name" value="MRJP/yellow-related"/>
</dbReference>
<dbReference type="SUPFAM" id="SSF63829">
    <property type="entry name" value="Calcium-dependent phosphotriesterase"/>
    <property type="match status" value="1"/>
</dbReference>
<dbReference type="PROSITE" id="PS51257">
    <property type="entry name" value="PROKAR_LIPOPROTEIN"/>
    <property type="match status" value="1"/>
</dbReference>
<name>A0A0M9VHZ5_9FLAO</name>
<gene>
    <name evidence="4" type="ORF">AM493_08760</name>
</gene>
<evidence type="ECO:0000313" key="4">
    <source>
        <dbReference type="EMBL" id="KOS06116.1"/>
    </source>
</evidence>
<dbReference type="PATRIC" id="fig|1202724.3.peg.1820"/>
<dbReference type="Pfam" id="PF03022">
    <property type="entry name" value="MRJP"/>
    <property type="match status" value="1"/>
</dbReference>
<keyword evidence="3" id="KW-0732">Signal</keyword>
<dbReference type="GO" id="GO:0005576">
    <property type="term" value="C:extracellular region"/>
    <property type="evidence" value="ECO:0007669"/>
    <property type="project" value="UniProtKB-SubCell"/>
</dbReference>
<dbReference type="PANTHER" id="PTHR10009">
    <property type="entry name" value="PROTEIN YELLOW-RELATED"/>
    <property type="match status" value="1"/>
</dbReference>
<evidence type="ECO:0000256" key="1">
    <source>
        <dbReference type="ARBA" id="ARBA00004613"/>
    </source>
</evidence>
<dbReference type="AlphaFoldDB" id="A0A0M9VHZ5"/>
<organism evidence="4 5">
    <name type="scientific">Flavobacterium akiainvivens</name>
    <dbReference type="NCBI Taxonomy" id="1202724"/>
    <lineage>
        <taxon>Bacteria</taxon>
        <taxon>Pseudomonadati</taxon>
        <taxon>Bacteroidota</taxon>
        <taxon>Flavobacteriia</taxon>
        <taxon>Flavobacteriales</taxon>
        <taxon>Flavobacteriaceae</taxon>
        <taxon>Flavobacterium</taxon>
    </lineage>
</organism>
<keyword evidence="2" id="KW-0964">Secreted</keyword>
<proteinExistence type="predicted"/>
<accession>A0A0M9VHZ5</accession>
<dbReference type="PANTHER" id="PTHR10009:SF18">
    <property type="entry name" value="PROTEIN YELLOW-LIKE PROTEIN"/>
    <property type="match status" value="1"/>
</dbReference>
<dbReference type="EMBL" id="LIYD01000005">
    <property type="protein sequence ID" value="KOS06116.1"/>
    <property type="molecule type" value="Genomic_DNA"/>
</dbReference>
<dbReference type="Proteomes" id="UP000037755">
    <property type="component" value="Unassembled WGS sequence"/>
</dbReference>
<dbReference type="Gene3D" id="2.120.10.30">
    <property type="entry name" value="TolB, C-terminal domain"/>
    <property type="match status" value="1"/>
</dbReference>
<feature type="signal peptide" evidence="3">
    <location>
        <begin position="1"/>
        <end position="18"/>
    </location>
</feature>
<keyword evidence="5" id="KW-1185">Reference proteome</keyword>
<dbReference type="STRING" id="1202724.AM493_08760"/>
<evidence type="ECO:0008006" key="6">
    <source>
        <dbReference type="Google" id="ProtNLM"/>
    </source>
</evidence>
<sequence>MKKYIIGSALAIAALLLACGNKEKTNEMAQPAATDTIQETPVAQLEEVFADSTYQLTGVAVSPDGRVFTNYPYWLDKHSYSVVEVKDGKPVPYPDANWNSFKKGDNGDNKFVCVQAVVADEKGYLWVVDAAGIGLGPVYQKSNKVIKIKLADNSIERIYKFPESVAGKDSYINDIRIDNTNGFAYMTSSSNGGIVVLNTKTGDSRFVLHDSPSVLSDPAYHFTFNGKEFAKVDGSIPKINSDGIALSPDKAWLYYKPLTDDKLYRVNTTLLRDFTTPLKTINDKVEDLGHFITTDGMEFDKDGNLYLGDLEKSSIVKMTPDLKMHTLITDTDKLIWPDSYSISNDGYLYISISQIQLMPWFNNNVNKTEKPYKILRLKL</sequence>
<comment type="caution">
    <text evidence="4">The sequence shown here is derived from an EMBL/GenBank/DDBJ whole genome shotgun (WGS) entry which is preliminary data.</text>
</comment>
<comment type="subcellular location">
    <subcellularLocation>
        <location evidence="1">Secreted</location>
    </subcellularLocation>
</comment>
<protein>
    <recommendedName>
        <fullName evidence="6">Gluconolactonase</fullName>
    </recommendedName>
</protein>
<evidence type="ECO:0000256" key="2">
    <source>
        <dbReference type="ARBA" id="ARBA00022525"/>
    </source>
</evidence>